<proteinExistence type="predicted"/>
<feature type="domain" description="Reverse transcriptase" evidence="1">
    <location>
        <begin position="57"/>
        <end position="225"/>
    </location>
</feature>
<gene>
    <name evidence="2" type="ORF">DILT_LOCUS11538</name>
</gene>
<dbReference type="OrthoDB" id="9390935at2759"/>
<accession>A0A3P7LVT1</accession>
<dbReference type="Pfam" id="PF00078">
    <property type="entry name" value="RVT_1"/>
    <property type="match status" value="1"/>
</dbReference>
<dbReference type="PROSITE" id="PS50878">
    <property type="entry name" value="RT_POL"/>
    <property type="match status" value="1"/>
</dbReference>
<reference evidence="2 3" key="1">
    <citation type="submission" date="2018-11" db="EMBL/GenBank/DDBJ databases">
        <authorList>
            <consortium name="Pathogen Informatics"/>
        </authorList>
    </citation>
    <scope>NUCLEOTIDE SEQUENCE [LARGE SCALE GENOMIC DNA]</scope>
</reference>
<sequence length="225" mass="25332">MVGALIIEDILFGEKAILEEIKSLKGCKSPDPDEIPAKLLHRLARELAKPLSIMCQQSFDAGSLPSDWKTAHITPLHKSGIRALANSYKPVSFTSISCKVMERITKKETLNFFSYAQYGFRKVRSCATNLLYTMPSWTRAIDAKDTVNVAYVDFPKAFDSVPHQRLLHELRVMDIGEKRLTWIENFLAGRFQTVCAGRQRPRPTVIKSGAPQGLVLFNLFVDDCV</sequence>
<dbReference type="Proteomes" id="UP000281553">
    <property type="component" value="Unassembled WGS sequence"/>
</dbReference>
<keyword evidence="3" id="KW-1185">Reference proteome</keyword>
<evidence type="ECO:0000259" key="1">
    <source>
        <dbReference type="PROSITE" id="PS50878"/>
    </source>
</evidence>
<protein>
    <recommendedName>
        <fullName evidence="1">Reverse transcriptase domain-containing protein</fullName>
    </recommendedName>
</protein>
<dbReference type="PANTHER" id="PTHR19446">
    <property type="entry name" value="REVERSE TRANSCRIPTASES"/>
    <property type="match status" value="1"/>
</dbReference>
<dbReference type="EMBL" id="UYRU01063351">
    <property type="protein sequence ID" value="VDN15707.1"/>
    <property type="molecule type" value="Genomic_DNA"/>
</dbReference>
<evidence type="ECO:0000313" key="2">
    <source>
        <dbReference type="EMBL" id="VDN15707.1"/>
    </source>
</evidence>
<organism evidence="2 3">
    <name type="scientific">Dibothriocephalus latus</name>
    <name type="common">Fish tapeworm</name>
    <name type="synonym">Diphyllobothrium latum</name>
    <dbReference type="NCBI Taxonomy" id="60516"/>
    <lineage>
        <taxon>Eukaryota</taxon>
        <taxon>Metazoa</taxon>
        <taxon>Spiralia</taxon>
        <taxon>Lophotrochozoa</taxon>
        <taxon>Platyhelminthes</taxon>
        <taxon>Cestoda</taxon>
        <taxon>Eucestoda</taxon>
        <taxon>Diphyllobothriidea</taxon>
        <taxon>Diphyllobothriidae</taxon>
        <taxon>Dibothriocephalus</taxon>
    </lineage>
</organism>
<dbReference type="InterPro" id="IPR000477">
    <property type="entry name" value="RT_dom"/>
</dbReference>
<name>A0A3P7LVT1_DIBLA</name>
<evidence type="ECO:0000313" key="3">
    <source>
        <dbReference type="Proteomes" id="UP000281553"/>
    </source>
</evidence>
<dbReference type="AlphaFoldDB" id="A0A3P7LVT1"/>